<keyword evidence="3" id="KW-1185">Reference proteome</keyword>
<dbReference type="Proteomes" id="UP001163687">
    <property type="component" value="Chromosome"/>
</dbReference>
<reference evidence="2" key="1">
    <citation type="submission" date="2022-03" db="EMBL/GenBank/DDBJ databases">
        <title>Complete genome sequence of Caldinitratiruptor microaerophilus.</title>
        <authorList>
            <person name="Mukaiyama R."/>
            <person name="Nishiyama T."/>
            <person name="Ueda K."/>
        </authorList>
    </citation>
    <scope>NUCLEOTIDE SEQUENCE</scope>
    <source>
        <strain evidence="2">JCM 16183</strain>
    </source>
</reference>
<dbReference type="EMBL" id="AP025628">
    <property type="protein sequence ID" value="BDG60525.1"/>
    <property type="molecule type" value="Genomic_DNA"/>
</dbReference>
<dbReference type="AlphaFoldDB" id="A0AA35CJP6"/>
<dbReference type="InterPro" id="IPR036868">
    <property type="entry name" value="TusA-like_sf"/>
</dbReference>
<evidence type="ECO:0000313" key="2">
    <source>
        <dbReference type="EMBL" id="BDG60525.1"/>
    </source>
</evidence>
<protein>
    <submittedName>
        <fullName evidence="2">Transcriptional regulator</fullName>
    </submittedName>
</protein>
<accession>A0AA35CJP6</accession>
<sequence>MAEYRLVLLGVMCPEPVQETERHLLRLAPGDRLVVEVDHSCTVRLLRERLRRLPCRFRVEEVDWGVWRFTIERR</sequence>
<name>A0AA35CJP6_9FIRM</name>
<proteinExistence type="predicted"/>
<evidence type="ECO:0000259" key="1">
    <source>
        <dbReference type="Pfam" id="PF01206"/>
    </source>
</evidence>
<feature type="domain" description="UPF0033" evidence="1">
    <location>
        <begin position="8"/>
        <end position="73"/>
    </location>
</feature>
<gene>
    <name evidence="2" type="ORF">caldi_16150</name>
</gene>
<dbReference type="Pfam" id="PF01206">
    <property type="entry name" value="TusA"/>
    <property type="match status" value="1"/>
</dbReference>
<dbReference type="InterPro" id="IPR001455">
    <property type="entry name" value="TusA-like"/>
</dbReference>
<dbReference type="SUPFAM" id="SSF64307">
    <property type="entry name" value="SirA-like"/>
    <property type="match status" value="1"/>
</dbReference>
<dbReference type="Gene3D" id="3.30.110.40">
    <property type="entry name" value="TusA-like domain"/>
    <property type="match status" value="1"/>
</dbReference>
<evidence type="ECO:0000313" key="3">
    <source>
        <dbReference type="Proteomes" id="UP001163687"/>
    </source>
</evidence>
<dbReference type="KEGG" id="cmic:caldi_16150"/>
<organism evidence="2 3">
    <name type="scientific">Caldinitratiruptor microaerophilus</name>
    <dbReference type="NCBI Taxonomy" id="671077"/>
    <lineage>
        <taxon>Bacteria</taxon>
        <taxon>Bacillati</taxon>
        <taxon>Bacillota</taxon>
        <taxon>Clostridia</taxon>
        <taxon>Eubacteriales</taxon>
        <taxon>Symbiobacteriaceae</taxon>
        <taxon>Caldinitratiruptor</taxon>
    </lineage>
</organism>
<dbReference type="RefSeq" id="WP_264844546.1">
    <property type="nucleotide sequence ID" value="NZ_AP025628.1"/>
</dbReference>